<accession>A0A8S5TIZ2</accession>
<reference evidence="2" key="1">
    <citation type="journal article" date="2021" name="Proc. Natl. Acad. Sci. U.S.A.">
        <title>A Catalog of Tens of Thousands of Viruses from Human Metagenomes Reveals Hidden Associations with Chronic Diseases.</title>
        <authorList>
            <person name="Tisza M.J."/>
            <person name="Buck C.B."/>
        </authorList>
    </citation>
    <scope>NUCLEOTIDE SEQUENCE</scope>
    <source>
        <strain evidence="2">CtXXl13</strain>
    </source>
</reference>
<dbReference type="EMBL" id="BK032836">
    <property type="protein sequence ID" value="DAF63261.1"/>
    <property type="molecule type" value="Genomic_DNA"/>
</dbReference>
<keyword evidence="1" id="KW-0472">Membrane</keyword>
<keyword evidence="1" id="KW-1133">Transmembrane helix</keyword>
<proteinExistence type="predicted"/>
<name>A0A8S5TIZ2_9CAUD</name>
<sequence length="59" mass="7005">MLYIGFIIVYFILTPLILLSIIILATEYPDFDKAYIFTSLIIIFMVVLLMYIIYIQNTY</sequence>
<protein>
    <submittedName>
        <fullName evidence="2">Uncharacterized protein</fullName>
    </submittedName>
</protein>
<feature type="transmembrane region" description="Helical" evidence="1">
    <location>
        <begin position="7"/>
        <end position="28"/>
    </location>
</feature>
<evidence type="ECO:0000313" key="2">
    <source>
        <dbReference type="EMBL" id="DAF63261.1"/>
    </source>
</evidence>
<organism evidence="2">
    <name type="scientific">Myoviridae sp. ctXXl13</name>
    <dbReference type="NCBI Taxonomy" id="2827691"/>
    <lineage>
        <taxon>Viruses</taxon>
        <taxon>Duplodnaviria</taxon>
        <taxon>Heunggongvirae</taxon>
        <taxon>Uroviricota</taxon>
        <taxon>Caudoviricetes</taxon>
    </lineage>
</organism>
<keyword evidence="1" id="KW-0812">Transmembrane</keyword>
<feature type="transmembrane region" description="Helical" evidence="1">
    <location>
        <begin position="34"/>
        <end position="54"/>
    </location>
</feature>
<evidence type="ECO:0000256" key="1">
    <source>
        <dbReference type="SAM" id="Phobius"/>
    </source>
</evidence>